<proteinExistence type="predicted"/>
<comment type="caution">
    <text evidence="1">The sequence shown here is derived from an EMBL/GenBank/DDBJ whole genome shotgun (WGS) entry which is preliminary data.</text>
</comment>
<evidence type="ECO:0000313" key="1">
    <source>
        <dbReference type="EMBL" id="MPC25497.1"/>
    </source>
</evidence>
<sequence>MCRVDGPQPFALPSRGAAWSGPSKAYVIQEEKVHPLHGSPWSRLEDFRHIFEMTQLSHQTKGQTY</sequence>
<gene>
    <name evidence="1" type="ORF">E2C01_018614</name>
</gene>
<dbReference type="Proteomes" id="UP000324222">
    <property type="component" value="Unassembled WGS sequence"/>
</dbReference>
<reference evidence="1 2" key="1">
    <citation type="submission" date="2019-05" db="EMBL/GenBank/DDBJ databases">
        <title>Another draft genome of Portunus trituberculatus and its Hox gene families provides insights of decapod evolution.</title>
        <authorList>
            <person name="Jeong J.-H."/>
            <person name="Song I."/>
            <person name="Kim S."/>
            <person name="Choi T."/>
            <person name="Kim D."/>
            <person name="Ryu S."/>
            <person name="Kim W."/>
        </authorList>
    </citation>
    <scope>NUCLEOTIDE SEQUENCE [LARGE SCALE GENOMIC DNA]</scope>
    <source>
        <tissue evidence="1">Muscle</tissue>
    </source>
</reference>
<organism evidence="1 2">
    <name type="scientific">Portunus trituberculatus</name>
    <name type="common">Swimming crab</name>
    <name type="synonym">Neptunus trituberculatus</name>
    <dbReference type="NCBI Taxonomy" id="210409"/>
    <lineage>
        <taxon>Eukaryota</taxon>
        <taxon>Metazoa</taxon>
        <taxon>Ecdysozoa</taxon>
        <taxon>Arthropoda</taxon>
        <taxon>Crustacea</taxon>
        <taxon>Multicrustacea</taxon>
        <taxon>Malacostraca</taxon>
        <taxon>Eumalacostraca</taxon>
        <taxon>Eucarida</taxon>
        <taxon>Decapoda</taxon>
        <taxon>Pleocyemata</taxon>
        <taxon>Brachyura</taxon>
        <taxon>Eubrachyura</taxon>
        <taxon>Portunoidea</taxon>
        <taxon>Portunidae</taxon>
        <taxon>Portuninae</taxon>
        <taxon>Portunus</taxon>
    </lineage>
</organism>
<protein>
    <submittedName>
        <fullName evidence="1">Uncharacterized protein</fullName>
    </submittedName>
</protein>
<dbReference type="AlphaFoldDB" id="A0A5B7DWM8"/>
<accession>A0A5B7DWM8</accession>
<dbReference type="EMBL" id="VSRR010001471">
    <property type="protein sequence ID" value="MPC25497.1"/>
    <property type="molecule type" value="Genomic_DNA"/>
</dbReference>
<evidence type="ECO:0000313" key="2">
    <source>
        <dbReference type="Proteomes" id="UP000324222"/>
    </source>
</evidence>
<keyword evidence="2" id="KW-1185">Reference proteome</keyword>
<name>A0A5B7DWM8_PORTR</name>